<gene>
    <name evidence="2" type="ORF">NDU88_004670</name>
</gene>
<sequence length="342" mass="36995">MQENSSEHIESPPADNQSALKENHMLISGERAHSEGAMEIPHENDSLLIALQGADGGPLGVSGNREEQKLSNNEEVNVPVSKSMQPRPVESNASVQDIQGEVDISPMMWVGGSSYVVQSLEAGAKKTGRRKKASVWSKDGGDKWYSLTEDSDATCSGCNQSETGGSVSSESGSASSTVESTVRQQRRQRKCLITQIGLSGGTEILAQSSKTLKWDYSGTNLTGAAKVPIPDVQFNADRGADGRVGCPDLSIGTASTDSEMLQSIYNSIKELQTETRVESRQAWIATKHLQGTVRKVVKSCIEIEEKLNTVEERTMVVEADVEALREQSVAHDGQLTDIMWKL</sequence>
<evidence type="ECO:0000313" key="2">
    <source>
        <dbReference type="EMBL" id="KAJ1200849.1"/>
    </source>
</evidence>
<dbReference type="Proteomes" id="UP001066276">
    <property type="component" value="Chromosome 2_1"/>
</dbReference>
<evidence type="ECO:0000256" key="1">
    <source>
        <dbReference type="SAM" id="MobiDB-lite"/>
    </source>
</evidence>
<protein>
    <submittedName>
        <fullName evidence="2">Uncharacterized protein</fullName>
    </submittedName>
</protein>
<feature type="compositionally biased region" description="Low complexity" evidence="1">
    <location>
        <begin position="161"/>
        <end position="182"/>
    </location>
</feature>
<feature type="region of interest" description="Disordered" evidence="1">
    <location>
        <begin position="151"/>
        <end position="183"/>
    </location>
</feature>
<feature type="region of interest" description="Disordered" evidence="1">
    <location>
        <begin position="1"/>
        <end position="38"/>
    </location>
</feature>
<accession>A0AAV7VJL4</accession>
<reference evidence="2" key="1">
    <citation type="journal article" date="2022" name="bioRxiv">
        <title>Sequencing and chromosome-scale assembly of the giantPleurodeles waltlgenome.</title>
        <authorList>
            <person name="Brown T."/>
            <person name="Elewa A."/>
            <person name="Iarovenko S."/>
            <person name="Subramanian E."/>
            <person name="Araus A.J."/>
            <person name="Petzold A."/>
            <person name="Susuki M."/>
            <person name="Suzuki K.-i.T."/>
            <person name="Hayashi T."/>
            <person name="Toyoda A."/>
            <person name="Oliveira C."/>
            <person name="Osipova E."/>
            <person name="Leigh N.D."/>
            <person name="Simon A."/>
            <person name="Yun M.H."/>
        </authorList>
    </citation>
    <scope>NUCLEOTIDE SEQUENCE</scope>
    <source>
        <strain evidence="2">20211129_DDA</strain>
        <tissue evidence="2">Liver</tissue>
    </source>
</reference>
<proteinExistence type="predicted"/>
<name>A0AAV7VJL4_PLEWA</name>
<comment type="caution">
    <text evidence="2">The sequence shown here is derived from an EMBL/GenBank/DDBJ whole genome shotgun (WGS) entry which is preliminary data.</text>
</comment>
<feature type="compositionally biased region" description="Basic and acidic residues" evidence="1">
    <location>
        <begin position="1"/>
        <end position="10"/>
    </location>
</feature>
<keyword evidence="3" id="KW-1185">Reference proteome</keyword>
<evidence type="ECO:0000313" key="3">
    <source>
        <dbReference type="Proteomes" id="UP001066276"/>
    </source>
</evidence>
<dbReference type="EMBL" id="JANPWB010000003">
    <property type="protein sequence ID" value="KAJ1200849.1"/>
    <property type="molecule type" value="Genomic_DNA"/>
</dbReference>
<feature type="compositionally biased region" description="Polar residues" evidence="1">
    <location>
        <begin position="70"/>
        <end position="84"/>
    </location>
</feature>
<dbReference type="AlphaFoldDB" id="A0AAV7VJL4"/>
<organism evidence="2 3">
    <name type="scientific">Pleurodeles waltl</name>
    <name type="common">Iberian ribbed newt</name>
    <dbReference type="NCBI Taxonomy" id="8319"/>
    <lineage>
        <taxon>Eukaryota</taxon>
        <taxon>Metazoa</taxon>
        <taxon>Chordata</taxon>
        <taxon>Craniata</taxon>
        <taxon>Vertebrata</taxon>
        <taxon>Euteleostomi</taxon>
        <taxon>Amphibia</taxon>
        <taxon>Batrachia</taxon>
        <taxon>Caudata</taxon>
        <taxon>Salamandroidea</taxon>
        <taxon>Salamandridae</taxon>
        <taxon>Pleurodelinae</taxon>
        <taxon>Pleurodeles</taxon>
    </lineage>
</organism>
<feature type="region of interest" description="Disordered" evidence="1">
    <location>
        <begin position="62"/>
        <end position="93"/>
    </location>
</feature>